<keyword evidence="4" id="KW-1185">Reference proteome</keyword>
<feature type="compositionally biased region" description="Basic and acidic residues" evidence="2">
    <location>
        <begin position="270"/>
        <end position="279"/>
    </location>
</feature>
<dbReference type="GO" id="GO:0098978">
    <property type="term" value="C:glutamatergic synapse"/>
    <property type="evidence" value="ECO:0007669"/>
    <property type="project" value="TreeGrafter"/>
</dbReference>
<dbReference type="GO" id="GO:0023052">
    <property type="term" value="P:signaling"/>
    <property type="evidence" value="ECO:0007669"/>
    <property type="project" value="InterPro"/>
</dbReference>
<sequence>MTATSLTRRARFKRSNSVTAGVQADLELEGLAGLATVATEDKALQFGRSFQRHASEPQPGPRAPTYSVFRTVHTQGQWAYREGYPLPYEPPATDGSPGPAAAPTPGPGSGRRDSWMERGSRSLPDSGRTSPCPRDGEWFIKMLRAEVEKLEHWCQQMEREAEDYELPEEILEKIRSAVGSTQLLLSQKVQQFFRLCQQSMDPTAFPVPTFQDLAGFWDLLQLSIEDVTLKFLELQQLKANSWKLLEPKVRGEQVPLGLRRRADTLQNRSPESEAREVNRSGRWAGDLGSWVGPAPKLSGRPLCRQEEKKVPPPIPKKPSRGRGVPVKERSLDSVDRQRQEARKRLLAAKRAASFRHSSATESADSIEIYIPEAQTRL</sequence>
<feature type="region of interest" description="Disordered" evidence="2">
    <location>
        <begin position="260"/>
        <end position="279"/>
    </location>
</feature>
<comment type="caution">
    <text evidence="3">The sequence shown here is derived from an EMBL/GenBank/DDBJ whole genome shotgun (WGS) entry which is preliminary data.</text>
</comment>
<protein>
    <submittedName>
        <fullName evidence="3">Disks large-associated protein 3</fullName>
    </submittedName>
</protein>
<gene>
    <name evidence="3" type="ORF">Cadr_000013612</name>
</gene>
<proteinExistence type="inferred from homology"/>
<dbReference type="EMBL" id="JWIN03000013">
    <property type="protein sequence ID" value="KAB1268289.1"/>
    <property type="molecule type" value="Genomic_DNA"/>
</dbReference>
<evidence type="ECO:0000313" key="3">
    <source>
        <dbReference type="EMBL" id="KAB1268289.1"/>
    </source>
</evidence>
<dbReference type="Pfam" id="PF03359">
    <property type="entry name" value="GKAP"/>
    <property type="match status" value="2"/>
</dbReference>
<name>A0A5N4DB62_CAMDR</name>
<accession>A0A5N4DB62</accession>
<dbReference type="Proteomes" id="UP000299084">
    <property type="component" value="Unassembled WGS sequence"/>
</dbReference>
<dbReference type="AlphaFoldDB" id="A0A5N4DB62"/>
<evidence type="ECO:0000256" key="2">
    <source>
        <dbReference type="SAM" id="MobiDB-lite"/>
    </source>
</evidence>
<evidence type="ECO:0000256" key="1">
    <source>
        <dbReference type="ARBA" id="ARBA00008839"/>
    </source>
</evidence>
<feature type="region of interest" description="Disordered" evidence="2">
    <location>
        <begin position="288"/>
        <end position="377"/>
    </location>
</feature>
<dbReference type="GO" id="GO:0099572">
    <property type="term" value="C:postsynaptic specialization"/>
    <property type="evidence" value="ECO:0007669"/>
    <property type="project" value="TreeGrafter"/>
</dbReference>
<feature type="compositionally biased region" description="Basic and acidic residues" evidence="2">
    <location>
        <begin position="110"/>
        <end position="120"/>
    </location>
</feature>
<organism evidence="3 4">
    <name type="scientific">Camelus dromedarius</name>
    <name type="common">Dromedary</name>
    <name type="synonym">Arabian camel</name>
    <dbReference type="NCBI Taxonomy" id="9838"/>
    <lineage>
        <taxon>Eukaryota</taxon>
        <taxon>Metazoa</taxon>
        <taxon>Chordata</taxon>
        <taxon>Craniata</taxon>
        <taxon>Vertebrata</taxon>
        <taxon>Euteleostomi</taxon>
        <taxon>Mammalia</taxon>
        <taxon>Eutheria</taxon>
        <taxon>Laurasiatheria</taxon>
        <taxon>Artiodactyla</taxon>
        <taxon>Tylopoda</taxon>
        <taxon>Camelidae</taxon>
        <taxon>Camelus</taxon>
    </lineage>
</organism>
<evidence type="ECO:0000313" key="4">
    <source>
        <dbReference type="Proteomes" id="UP000299084"/>
    </source>
</evidence>
<dbReference type="InterPro" id="IPR005026">
    <property type="entry name" value="SAPAP"/>
</dbReference>
<reference evidence="3 4" key="1">
    <citation type="journal article" date="2019" name="Mol. Ecol. Resour.">
        <title>Improving Illumina assemblies with Hi-C and long reads: an example with the North African dromedary.</title>
        <authorList>
            <person name="Elbers J.P."/>
            <person name="Rogers M.F."/>
            <person name="Perelman P.L."/>
            <person name="Proskuryakova A.A."/>
            <person name="Serdyukova N.A."/>
            <person name="Johnson W.E."/>
            <person name="Horin P."/>
            <person name="Corander J."/>
            <person name="Murphy D."/>
            <person name="Burger P.A."/>
        </authorList>
    </citation>
    <scope>NUCLEOTIDE SEQUENCE [LARGE SCALE GENOMIC DNA]</scope>
    <source>
        <strain evidence="3">Drom800</strain>
        <tissue evidence="3">Blood</tissue>
    </source>
</reference>
<comment type="similarity">
    <text evidence="1">Belongs to the SAPAP family.</text>
</comment>
<dbReference type="GO" id="GO:0060090">
    <property type="term" value="F:molecular adaptor activity"/>
    <property type="evidence" value="ECO:0007669"/>
    <property type="project" value="TreeGrafter"/>
</dbReference>
<feature type="compositionally biased region" description="Basic and acidic residues" evidence="2">
    <location>
        <begin position="325"/>
        <end position="343"/>
    </location>
</feature>
<dbReference type="PANTHER" id="PTHR12353">
    <property type="entry name" value="DISKS LARGE-ASSOCIATED PROTEIN DAP SAP90/PSD-95-ASSOCIATED PROTEIN"/>
    <property type="match status" value="1"/>
</dbReference>
<feature type="region of interest" description="Disordered" evidence="2">
    <location>
        <begin position="82"/>
        <end position="131"/>
    </location>
</feature>
<dbReference type="PANTHER" id="PTHR12353:SF4">
    <property type="entry name" value="DISKS LARGE-ASSOCIATED PROTEIN 3"/>
    <property type="match status" value="1"/>
</dbReference>